<comment type="function">
    <text evidence="2">E1 component of the 2-oxoglutarate dehydrogenase (OGDH) complex which catalyzes the decarboxylation of 2-oxoglutarate, the first step in the conversion of 2-oxoglutarate to succinyl-CoA and CO(2).</text>
</comment>
<evidence type="ECO:0000256" key="1">
    <source>
        <dbReference type="ARBA" id="ARBA00001964"/>
    </source>
</evidence>
<reference evidence="9" key="2">
    <citation type="submission" date="2020-09" db="EMBL/GenBank/DDBJ databases">
        <authorList>
            <person name="Sun Q."/>
            <person name="Zhou Y."/>
        </authorList>
    </citation>
    <scope>NUCLEOTIDE SEQUENCE</scope>
    <source>
        <strain evidence="9">CGMCC 1.15367</strain>
    </source>
</reference>
<evidence type="ECO:0000259" key="8">
    <source>
        <dbReference type="SMART" id="SM00861"/>
    </source>
</evidence>
<dbReference type="CDD" id="cd02000">
    <property type="entry name" value="TPP_E1_PDC_ADC_BCADC"/>
    <property type="match status" value="1"/>
</dbReference>
<dbReference type="Pfam" id="PF00676">
    <property type="entry name" value="E1_dh"/>
    <property type="match status" value="2"/>
</dbReference>
<comment type="cofactor">
    <cofactor evidence="1">
        <name>thiamine diphosphate</name>
        <dbReference type="ChEBI" id="CHEBI:58937"/>
    </cofactor>
</comment>
<comment type="subunit">
    <text evidence="3">Homodimer. Part of the 2-oxoglutarate dehydrogenase (OGDH) complex composed of E1 (2-oxoglutarate dehydrogenase), E2 (dihydrolipoamide succinyltransferase) and E3 (dihydrolipoamide dehydrogenase); the complex contains multiple copies of the three enzymatic components (E1, E2 and E3).</text>
</comment>
<dbReference type="AlphaFoldDB" id="A0A917E3R2"/>
<comment type="caution">
    <text evidence="9">The sequence shown here is derived from an EMBL/GenBank/DDBJ whole genome shotgun (WGS) entry which is preliminary data.</text>
</comment>
<dbReference type="PANTHER" id="PTHR43257:SF2">
    <property type="entry name" value="PYRUVATE DEHYDROGENASE E1 COMPONENT SUBUNIT BETA"/>
    <property type="match status" value="1"/>
</dbReference>
<keyword evidence="6" id="KW-0786">Thiamine pyrophosphate</keyword>
<reference evidence="9" key="1">
    <citation type="journal article" date="2014" name="Int. J. Syst. Evol. Microbiol.">
        <title>Complete genome sequence of Corynebacterium casei LMG S-19264T (=DSM 44701T), isolated from a smear-ripened cheese.</title>
        <authorList>
            <consortium name="US DOE Joint Genome Institute (JGI-PGF)"/>
            <person name="Walter F."/>
            <person name="Albersmeier A."/>
            <person name="Kalinowski J."/>
            <person name="Ruckert C."/>
        </authorList>
    </citation>
    <scope>NUCLEOTIDE SEQUENCE</scope>
    <source>
        <strain evidence="9">CGMCC 1.15367</strain>
    </source>
</reference>
<evidence type="ECO:0000256" key="4">
    <source>
        <dbReference type="ARBA" id="ARBA00013321"/>
    </source>
</evidence>
<keyword evidence="10" id="KW-1185">Reference proteome</keyword>
<evidence type="ECO:0000313" key="9">
    <source>
        <dbReference type="EMBL" id="GGD98592.1"/>
    </source>
</evidence>
<evidence type="ECO:0000256" key="7">
    <source>
        <dbReference type="ARBA" id="ARBA00030680"/>
    </source>
</evidence>
<dbReference type="SUPFAM" id="SSF52518">
    <property type="entry name" value="Thiamin diphosphate-binding fold (THDP-binding)"/>
    <property type="match status" value="2"/>
</dbReference>
<evidence type="ECO:0000256" key="6">
    <source>
        <dbReference type="ARBA" id="ARBA00023052"/>
    </source>
</evidence>
<dbReference type="InterPro" id="IPR029061">
    <property type="entry name" value="THDP-binding"/>
</dbReference>
<dbReference type="InterPro" id="IPR001017">
    <property type="entry name" value="DH_E1"/>
</dbReference>
<dbReference type="SMART" id="SM00861">
    <property type="entry name" value="Transket_pyr"/>
    <property type="match status" value="1"/>
</dbReference>
<dbReference type="SUPFAM" id="SSF52922">
    <property type="entry name" value="TK C-terminal domain-like"/>
    <property type="match status" value="1"/>
</dbReference>
<gene>
    <name evidence="9" type="ORF">GCM10011390_16730</name>
</gene>
<keyword evidence="5" id="KW-0560">Oxidoreductase</keyword>
<dbReference type="Gene3D" id="3.40.50.970">
    <property type="match status" value="2"/>
</dbReference>
<proteinExistence type="predicted"/>
<dbReference type="EMBL" id="BMIQ01000002">
    <property type="protein sequence ID" value="GGD98592.1"/>
    <property type="molecule type" value="Genomic_DNA"/>
</dbReference>
<organism evidence="9 10">
    <name type="scientific">Aureimonas endophytica</name>
    <dbReference type="NCBI Taxonomy" id="2027858"/>
    <lineage>
        <taxon>Bacteria</taxon>
        <taxon>Pseudomonadati</taxon>
        <taxon>Pseudomonadota</taxon>
        <taxon>Alphaproteobacteria</taxon>
        <taxon>Hyphomicrobiales</taxon>
        <taxon>Aurantimonadaceae</taxon>
        <taxon>Aureimonas</taxon>
    </lineage>
</organism>
<dbReference type="Pfam" id="PF02779">
    <property type="entry name" value="Transket_pyr"/>
    <property type="match status" value="1"/>
</dbReference>
<dbReference type="GO" id="GO:0016624">
    <property type="term" value="F:oxidoreductase activity, acting on the aldehyde or oxo group of donors, disulfide as acceptor"/>
    <property type="evidence" value="ECO:0007669"/>
    <property type="project" value="InterPro"/>
</dbReference>
<dbReference type="InterPro" id="IPR009014">
    <property type="entry name" value="Transketo_C/PFOR_II"/>
</dbReference>
<dbReference type="PANTHER" id="PTHR43257">
    <property type="entry name" value="PYRUVATE DEHYDROGENASE E1 COMPONENT BETA SUBUNIT"/>
    <property type="match status" value="1"/>
</dbReference>
<dbReference type="Pfam" id="PF02780">
    <property type="entry name" value="Transketolase_C"/>
    <property type="match status" value="1"/>
</dbReference>
<sequence length="820" mass="88059">MPKELLVDPSLFKQAGTLAFPSIPVHAYSGTIAAERAARGDTRLVQVLRHMMIVREFESMLGSFKATGAYAGISFNYKGPAHLSIGQEGAAVGAALALKPEDHIFGSHRSHGEFIAKGLAAIETLEPAALQAIMEGHEKGALLKAVETHIGGEGKALGENFLLFGLLAEIFMRGNGFNGGMGGSMHAFFLPFGAYPNNAIVGASAGIATGAALRRKLAGEPGITVANAGDGSTGCGPVWEAMNFASMAQYETLWTDAKRGGLPVLFFFTNNFYAMGGQTIGETMGWDRLSRIGAAVNKNGMHAETVDGTNPLAVADAVARKRALLLEGKGPALLDVECYRLSGHSTTDANVYRSREEMSAWEAHDPISSFATSLVEAGVLALDAVEAMKAEVAEKIRIVTAAAVDPKAATIVDIEADPTLIGRLMFSHAETSLPETLAPDVKAPETTARVRQNAKKSRFGLGAEGEKLSAMRAITLRDGLFEAVLHHMLHDERLIAYGEECREWGGAFGVYRGLSDLLPYQRLFNSPISEAAIVATAVGYAMEGGRALVELMYGDFIGRAGDEIFNQMAKWQSMSAGHLRLPVVLRCSVGSKYGAQHSQDWSALVAHIPGLKVVYPATPYDAKGLMASALASEDPVVFFESQRLYDVTEHFREGGVPEDYYRIPFGAPDVKREGSDVTILTIGPSLYAGIAAADQLAETHGLSAEVIDARTLVPFDYEPVLRSLEKTGHLLIVSEASERGSFPMTLAANLTRFGFKHLKAPPRVLGSPNWIVPGAEMETTYFPQVGDIIDIVTGEFYPEKKSNRRGVRVWDDLELARLAL</sequence>
<evidence type="ECO:0000256" key="5">
    <source>
        <dbReference type="ARBA" id="ARBA00023002"/>
    </source>
</evidence>
<dbReference type="InterPro" id="IPR033248">
    <property type="entry name" value="Transketolase_C"/>
</dbReference>
<dbReference type="InterPro" id="IPR005475">
    <property type="entry name" value="Transketolase-like_Pyr-bd"/>
</dbReference>
<name>A0A917E3R2_9HYPH</name>
<evidence type="ECO:0000256" key="3">
    <source>
        <dbReference type="ARBA" id="ARBA00011301"/>
    </source>
</evidence>
<evidence type="ECO:0000313" key="10">
    <source>
        <dbReference type="Proteomes" id="UP000644699"/>
    </source>
</evidence>
<dbReference type="Proteomes" id="UP000644699">
    <property type="component" value="Unassembled WGS sequence"/>
</dbReference>
<dbReference type="RefSeq" id="WP_188907762.1">
    <property type="nucleotide sequence ID" value="NZ_BMIQ01000002.1"/>
</dbReference>
<protein>
    <recommendedName>
        <fullName evidence="4">2-oxoglutarate dehydrogenase E1 component</fullName>
    </recommendedName>
    <alternativeName>
        <fullName evidence="7">Alpha-ketoglutarate dehydrogenase</fullName>
    </alternativeName>
</protein>
<feature type="domain" description="Transketolase-like pyrimidine-binding" evidence="8">
    <location>
        <begin position="474"/>
        <end position="647"/>
    </location>
</feature>
<dbReference type="Gene3D" id="3.40.50.920">
    <property type="match status" value="1"/>
</dbReference>
<accession>A0A917E3R2</accession>
<keyword evidence="9" id="KW-0670">Pyruvate</keyword>
<evidence type="ECO:0000256" key="2">
    <source>
        <dbReference type="ARBA" id="ARBA00003906"/>
    </source>
</evidence>